<comment type="catalytic activity">
    <reaction evidence="7">
        <text>a 5'-end triphospho-ribonucleoside in mRNA + H2O = a 5'-end diphospho-ribonucleoside in mRNA + phosphate + H(+)</text>
        <dbReference type="Rhea" id="RHEA:67004"/>
        <dbReference type="Rhea" id="RHEA-COMP:17164"/>
        <dbReference type="Rhea" id="RHEA-COMP:17165"/>
        <dbReference type="ChEBI" id="CHEBI:15377"/>
        <dbReference type="ChEBI" id="CHEBI:15378"/>
        <dbReference type="ChEBI" id="CHEBI:43474"/>
        <dbReference type="ChEBI" id="CHEBI:167616"/>
        <dbReference type="ChEBI" id="CHEBI:167618"/>
        <dbReference type="EC" id="3.6.1.74"/>
    </reaction>
    <physiologicalReaction direction="left-to-right" evidence="7">
        <dbReference type="Rhea" id="RHEA:67005"/>
    </physiologicalReaction>
</comment>
<dbReference type="GO" id="GO:0140818">
    <property type="term" value="F:mRNA 5'-triphosphate monophosphatase activity"/>
    <property type="evidence" value="ECO:0007669"/>
    <property type="project" value="UniProtKB-EC"/>
</dbReference>
<accession>A0AAD7TQW6</accession>
<comment type="cofactor">
    <cofactor evidence="1 8">
        <name>Mg(2+)</name>
        <dbReference type="ChEBI" id="CHEBI:18420"/>
    </cofactor>
</comment>
<protein>
    <recommendedName>
        <fullName evidence="8">mRNA-capping enzyme subunit beta</fullName>
        <ecNumber evidence="8">3.6.1.74</ecNumber>
    </recommendedName>
    <alternativeName>
        <fullName evidence="8">mRNA 5'-phosphatase</fullName>
    </alternativeName>
    <alternativeName>
        <fullName evidence="8">mRNA 5'-triphosphate monophosphatase</fullName>
    </alternativeName>
</protein>
<evidence type="ECO:0000256" key="1">
    <source>
        <dbReference type="ARBA" id="ARBA00001946"/>
    </source>
</evidence>
<dbReference type="InterPro" id="IPR004206">
    <property type="entry name" value="mRNA_triPase_Cet1"/>
</dbReference>
<dbReference type="InterPro" id="IPR037009">
    <property type="entry name" value="mRNA_triPase_Cet1_sf"/>
</dbReference>
<proteinExistence type="inferred from homology"/>
<dbReference type="InterPro" id="IPR040343">
    <property type="entry name" value="Cet1/Ctl1"/>
</dbReference>
<dbReference type="GO" id="GO:0006370">
    <property type="term" value="P:7-methylguanosine mRNA capping"/>
    <property type="evidence" value="ECO:0007669"/>
    <property type="project" value="UniProtKB-UniRule"/>
</dbReference>
<gene>
    <name evidence="11" type="ORF">ONZ51_g7034</name>
</gene>
<dbReference type="CDD" id="cd07470">
    <property type="entry name" value="CYTH-like_mRNA_RTPase"/>
    <property type="match status" value="1"/>
</dbReference>
<evidence type="ECO:0000313" key="11">
    <source>
        <dbReference type="EMBL" id="KAJ8474698.1"/>
    </source>
</evidence>
<feature type="compositionally biased region" description="Basic and acidic residues" evidence="9">
    <location>
        <begin position="1"/>
        <end position="19"/>
    </location>
</feature>
<keyword evidence="6 8" id="KW-0539">Nucleus</keyword>
<feature type="domain" description="mRNA triphosphatase Cet1-like" evidence="10">
    <location>
        <begin position="80"/>
        <end position="239"/>
    </location>
</feature>
<dbReference type="PANTHER" id="PTHR28118:SF1">
    <property type="entry name" value="POLYNUCLEOTIDE 5'-TRIPHOSPHATASE CTL1-RELATED"/>
    <property type="match status" value="1"/>
</dbReference>
<evidence type="ECO:0000256" key="3">
    <source>
        <dbReference type="ARBA" id="ARBA00006345"/>
    </source>
</evidence>
<feature type="region of interest" description="Disordered" evidence="9">
    <location>
        <begin position="1"/>
        <end position="63"/>
    </location>
</feature>
<dbReference type="GO" id="GO:0004651">
    <property type="term" value="F:polynucleotide 5'-phosphatase activity"/>
    <property type="evidence" value="ECO:0007669"/>
    <property type="project" value="UniProtKB-UniRule"/>
</dbReference>
<comment type="caution">
    <text evidence="11">The sequence shown here is derived from an EMBL/GenBank/DDBJ whole genome shotgun (WGS) entry which is preliminary data.</text>
</comment>
<keyword evidence="8" id="KW-0506">mRNA capping</keyword>
<dbReference type="Proteomes" id="UP001215151">
    <property type="component" value="Unassembled WGS sequence"/>
</dbReference>
<name>A0AAD7TQW6_9APHY</name>
<dbReference type="Pfam" id="PF02940">
    <property type="entry name" value="mRNA_triPase"/>
    <property type="match status" value="2"/>
</dbReference>
<feature type="domain" description="mRNA triphosphatase Cet1-like" evidence="10">
    <location>
        <begin position="283"/>
        <end position="327"/>
    </location>
</feature>
<evidence type="ECO:0000259" key="10">
    <source>
        <dbReference type="Pfam" id="PF02940"/>
    </source>
</evidence>
<evidence type="ECO:0000256" key="8">
    <source>
        <dbReference type="RuleBase" id="RU367053"/>
    </source>
</evidence>
<comment type="similarity">
    <text evidence="3 8">Belongs to the fungal TPase family.</text>
</comment>
<evidence type="ECO:0000256" key="6">
    <source>
        <dbReference type="ARBA" id="ARBA00023242"/>
    </source>
</evidence>
<dbReference type="AlphaFoldDB" id="A0AAD7TQW6"/>
<sequence>MDGRERHSSDSEHDTDRPSKRPRHSDSVPATIPSSATHAYSHGMHSTAVSNGNGHAHDSGQHSGALPPLSLSILGVEPMDEFIREIADFIHFQISSRPQDLNGIVEVEAKIGVLRERETGQRLQLPVLVETILTPNSIDLRFESNMSPKQHQHYNKLLNNLKTATSSAHPASTLAYQHLHLIDNFYAPESGRGEKIRVTRNEKTGEVLATVRKIRLADLNIYSPKRAADWRISVNLEVPGTFSLSRRVPESFDAPQCAEKHAPSRAMACSAQAVIDLPPPLGSPTHSRKKDRMSYSHEEFVIDLTQVTATSGPNSKPEVLHELELELARPEYLLATAAKRGDPNASELERGAFDELIRAFVNNARILVRNADGGWQ</sequence>
<dbReference type="Gene3D" id="3.20.100.10">
    <property type="entry name" value="mRNA triphosphatase Cet1-like"/>
    <property type="match status" value="1"/>
</dbReference>
<comment type="subcellular location">
    <subcellularLocation>
        <location evidence="2 8">Nucleus</location>
    </subcellularLocation>
</comment>
<dbReference type="SUPFAM" id="SSF55154">
    <property type="entry name" value="CYTH-like phosphatases"/>
    <property type="match status" value="2"/>
</dbReference>
<dbReference type="InterPro" id="IPR033469">
    <property type="entry name" value="CYTH-like_dom_sf"/>
</dbReference>
<keyword evidence="5 8" id="KW-0378">Hydrolase</keyword>
<evidence type="ECO:0000313" key="12">
    <source>
        <dbReference type="Proteomes" id="UP001215151"/>
    </source>
</evidence>
<evidence type="ECO:0000256" key="7">
    <source>
        <dbReference type="ARBA" id="ARBA00047740"/>
    </source>
</evidence>
<evidence type="ECO:0000256" key="4">
    <source>
        <dbReference type="ARBA" id="ARBA00022664"/>
    </source>
</evidence>
<evidence type="ECO:0000256" key="2">
    <source>
        <dbReference type="ARBA" id="ARBA00004123"/>
    </source>
</evidence>
<comment type="subunit">
    <text evidence="8">Heterodimer. The mRNA-capping enzyme is composed of two separate chains alpha and beta, respectively a mRNA guanylyltransferase and an mRNA 5'-triphosphate monophosphatase.</text>
</comment>
<organism evidence="11 12">
    <name type="scientific">Trametes cubensis</name>
    <dbReference type="NCBI Taxonomy" id="1111947"/>
    <lineage>
        <taxon>Eukaryota</taxon>
        <taxon>Fungi</taxon>
        <taxon>Dikarya</taxon>
        <taxon>Basidiomycota</taxon>
        <taxon>Agaricomycotina</taxon>
        <taxon>Agaricomycetes</taxon>
        <taxon>Polyporales</taxon>
        <taxon>Polyporaceae</taxon>
        <taxon>Trametes</taxon>
    </lineage>
</organism>
<keyword evidence="12" id="KW-1185">Reference proteome</keyword>
<dbReference type="PANTHER" id="PTHR28118">
    <property type="entry name" value="POLYNUCLEOTIDE 5'-TRIPHOSPHATASE-RELATED"/>
    <property type="match status" value="1"/>
</dbReference>
<evidence type="ECO:0000256" key="9">
    <source>
        <dbReference type="SAM" id="MobiDB-lite"/>
    </source>
</evidence>
<dbReference type="EC" id="3.6.1.74" evidence="8"/>
<comment type="function">
    <text evidence="8">First step of mRNA capping. Converts the 5'-triphosphate end of a nascent mRNA chain into a diphosphate end.</text>
</comment>
<evidence type="ECO:0000256" key="5">
    <source>
        <dbReference type="ARBA" id="ARBA00022801"/>
    </source>
</evidence>
<keyword evidence="4 8" id="KW-0507">mRNA processing</keyword>
<reference evidence="11" key="1">
    <citation type="submission" date="2022-11" db="EMBL/GenBank/DDBJ databases">
        <title>Genome Sequence of Cubamyces cubensis.</title>
        <authorList>
            <person name="Buettner E."/>
        </authorList>
    </citation>
    <scope>NUCLEOTIDE SEQUENCE</scope>
    <source>
        <strain evidence="11">MPL-01</strain>
    </source>
</reference>
<dbReference type="GO" id="GO:0031533">
    <property type="term" value="C:mRNA capping enzyme complex"/>
    <property type="evidence" value="ECO:0007669"/>
    <property type="project" value="UniProtKB-UniRule"/>
</dbReference>
<dbReference type="EMBL" id="JAPEVG010000180">
    <property type="protein sequence ID" value="KAJ8474698.1"/>
    <property type="molecule type" value="Genomic_DNA"/>
</dbReference>